<dbReference type="Proteomes" id="UP000546464">
    <property type="component" value="Unassembled WGS sequence"/>
</dbReference>
<keyword evidence="2" id="KW-0812">Transmembrane</keyword>
<comment type="catalytic activity">
    <reaction evidence="2">
        <text>a quinone + NADH + 5 H(+)(in) = a quinol + NAD(+) + 4 H(+)(out)</text>
        <dbReference type="Rhea" id="RHEA:57888"/>
        <dbReference type="ChEBI" id="CHEBI:15378"/>
        <dbReference type="ChEBI" id="CHEBI:24646"/>
        <dbReference type="ChEBI" id="CHEBI:57540"/>
        <dbReference type="ChEBI" id="CHEBI:57945"/>
        <dbReference type="ChEBI" id="CHEBI:132124"/>
    </reaction>
</comment>
<dbReference type="GO" id="GO:0005886">
    <property type="term" value="C:plasma membrane"/>
    <property type="evidence" value="ECO:0007669"/>
    <property type="project" value="UniProtKB-SubCell"/>
</dbReference>
<feature type="compositionally biased region" description="Basic and acidic residues" evidence="3">
    <location>
        <begin position="186"/>
        <end position="195"/>
    </location>
</feature>
<dbReference type="PANTHER" id="PTHR33269">
    <property type="entry name" value="NADH-UBIQUINONE OXIDOREDUCTASE CHAIN 6"/>
    <property type="match status" value="1"/>
</dbReference>
<keyword evidence="2" id="KW-0472">Membrane</keyword>
<dbReference type="EC" id="7.1.1.-" evidence="2"/>
<feature type="transmembrane region" description="Helical" evidence="2">
    <location>
        <begin position="149"/>
        <end position="170"/>
    </location>
</feature>
<reference evidence="4 5" key="1">
    <citation type="submission" date="2020-07" db="EMBL/GenBank/DDBJ databases">
        <authorList>
            <person name="Feng X."/>
        </authorList>
    </citation>
    <scope>NUCLEOTIDE SEQUENCE [LARGE SCALE GENOMIC DNA]</scope>
    <source>
        <strain evidence="4 5">JCM31066</strain>
    </source>
</reference>
<sequence length="195" mass="20621">MHDFFFYLFSALTVLAALLVVINPDAVNSAVFMIVSFVGTAALFLLLDAFFLAILQVLVYAGAVMVLFLFIIMLLDVERSSRLRPDTISVVASVVATLLLIFGMAYLFLTGPDATATALAAAPDVPGAANPMGYATASRAFGYGLFTKYMLPFQVSGILLLVAMIGVIVLSKRLGGPGSGAPSASEIRKAEVRES</sequence>
<accession>A0A842HH31</accession>
<evidence type="ECO:0000256" key="2">
    <source>
        <dbReference type="RuleBase" id="RU004429"/>
    </source>
</evidence>
<protein>
    <recommendedName>
        <fullName evidence="2">NADH-quinone oxidoreductase subunit J</fullName>
        <ecNumber evidence="2">7.1.1.-</ecNumber>
    </recommendedName>
</protein>
<comment type="caution">
    <text evidence="4">The sequence shown here is derived from an EMBL/GenBank/DDBJ whole genome shotgun (WGS) entry which is preliminary data.</text>
</comment>
<dbReference type="GO" id="GO:0048038">
    <property type="term" value="F:quinone binding"/>
    <property type="evidence" value="ECO:0007669"/>
    <property type="project" value="UniProtKB-UniRule"/>
</dbReference>
<dbReference type="InterPro" id="IPR001457">
    <property type="entry name" value="NADH_UbQ/plastoQ_OxRdtase_su6"/>
</dbReference>
<keyword evidence="2" id="KW-1133">Transmembrane helix</keyword>
<dbReference type="EMBL" id="JACHVB010000052">
    <property type="protein sequence ID" value="MBC2595833.1"/>
    <property type="molecule type" value="Genomic_DNA"/>
</dbReference>
<dbReference type="PANTHER" id="PTHR33269:SF17">
    <property type="entry name" value="NADH-UBIQUINONE OXIDOREDUCTASE CHAIN 6"/>
    <property type="match status" value="1"/>
</dbReference>
<feature type="transmembrane region" description="Helical" evidence="2">
    <location>
        <begin position="53"/>
        <end position="75"/>
    </location>
</feature>
<comment type="function">
    <text evidence="2">NDH-1 shuttles electrons from NADH, via FMN and iron-sulfur (Fe-S) centers, to quinones in the respiratory chain. Couples the redox reaction to proton translocation (for every two electrons transferred, four hydrogen ions are translocated across the cytoplasmic membrane), and thus conserves the redox energy in a proton gradient.</text>
</comment>
<evidence type="ECO:0000313" key="4">
    <source>
        <dbReference type="EMBL" id="MBC2595833.1"/>
    </source>
</evidence>
<feature type="region of interest" description="Disordered" evidence="3">
    <location>
        <begin position="175"/>
        <end position="195"/>
    </location>
</feature>
<evidence type="ECO:0000313" key="5">
    <source>
        <dbReference type="Proteomes" id="UP000546464"/>
    </source>
</evidence>
<dbReference type="GO" id="GO:0008137">
    <property type="term" value="F:NADH dehydrogenase (ubiquinone) activity"/>
    <property type="evidence" value="ECO:0007669"/>
    <property type="project" value="UniProtKB-UniRule"/>
</dbReference>
<comment type="subcellular location">
    <subcellularLocation>
        <location evidence="2">Cell membrane</location>
        <topology evidence="2">Multi-pass membrane protein</topology>
    </subcellularLocation>
</comment>
<dbReference type="InterPro" id="IPR042106">
    <property type="entry name" value="Nuo/plastoQ_OxRdtase_6_NuoJ"/>
</dbReference>
<comment type="similarity">
    <text evidence="1 2">Belongs to the complex I subunit 6 family.</text>
</comment>
<feature type="transmembrane region" description="Helical" evidence="2">
    <location>
        <begin position="30"/>
        <end position="47"/>
    </location>
</feature>
<dbReference type="AlphaFoldDB" id="A0A842HH31"/>
<proteinExistence type="inferred from homology"/>
<keyword evidence="2" id="KW-1003">Cell membrane</keyword>
<gene>
    <name evidence="4" type="ORF">H5P28_16325</name>
</gene>
<feature type="transmembrane region" description="Helical" evidence="2">
    <location>
        <begin position="87"/>
        <end position="109"/>
    </location>
</feature>
<keyword evidence="5" id="KW-1185">Reference proteome</keyword>
<organism evidence="4 5">
    <name type="scientific">Ruficoccus amylovorans</name>
    <dbReference type="NCBI Taxonomy" id="1804625"/>
    <lineage>
        <taxon>Bacteria</taxon>
        <taxon>Pseudomonadati</taxon>
        <taxon>Verrucomicrobiota</taxon>
        <taxon>Opitutia</taxon>
        <taxon>Puniceicoccales</taxon>
        <taxon>Cerasicoccaceae</taxon>
        <taxon>Ruficoccus</taxon>
    </lineage>
</organism>
<evidence type="ECO:0000256" key="1">
    <source>
        <dbReference type="ARBA" id="ARBA00005698"/>
    </source>
</evidence>
<keyword evidence="2" id="KW-0520">NAD</keyword>
<evidence type="ECO:0000256" key="3">
    <source>
        <dbReference type="SAM" id="MobiDB-lite"/>
    </source>
</evidence>
<dbReference type="RefSeq" id="WP_185676762.1">
    <property type="nucleotide sequence ID" value="NZ_JACHVB010000052.1"/>
</dbReference>
<dbReference type="Pfam" id="PF00499">
    <property type="entry name" value="Oxidored_q3"/>
    <property type="match status" value="1"/>
</dbReference>
<dbReference type="Gene3D" id="1.20.120.1200">
    <property type="entry name" value="NADH-ubiquinone/plastoquinone oxidoreductase chain 6, subunit NuoJ"/>
    <property type="match status" value="1"/>
</dbReference>
<keyword evidence="2" id="KW-0874">Quinone</keyword>
<name>A0A842HH31_9BACT</name>
<feature type="transmembrane region" description="Helical" evidence="2">
    <location>
        <begin position="6"/>
        <end position="23"/>
    </location>
</feature>